<sequence length="694" mass="74281">MGTNPKRTMTIHTVPQLAAVDSLGNKESNANWGNEAHLKLSQVCPEDSLPPSGQRNNLCQTTVLANPIPQAAASQGTLMVDSSVSDKPALGNVNQTKSVTGGEQHLLNLSLTGQCAGETGGNQGDSNANTKMLSPATGKDVCKAGLSAVVTSASKVDMQNNGCQRKEPSMAKEEKWTSSAEATVQTTSEKNVSANEKNELNNAAVAPQQELKSLLVPDSATPQKTEEPVHFQSDSFAKPTPLHGSESLTPHTSTNPLCTSENKDTTSTSNTSCSAHSAGNFPPVKGAQVSSDKHQLVSSQIDVSTLPRATQTTPKCGQVVEATSQTVTSVEEHNKLYREASTMTCPLSPVKQYHDMEVQAMANMSNKAVSTSPSLLSFAMTRKLSSGAVHREELQSLAVVYQADNVGLPQIYTTSIPSTNRTSERVTIEAEMCPDQTYSSSSETLPQQLNSKLGAKPKETGLAPCNIQPVYQINIEHSNHKKEGEEIDLNFKKGVQASAEGTASADALNVKSGAPTGTARASQFGSADRNNVGLSQAAVTTKAEQALPTKTAGNTATKSDPAKNKALLKATQSKKEKREPEGNTDEEDQSEGEKGKGVHDVVWDEQGMTWEVYGASVDPESLGFAIQSHLQCKIKEQERKLIVQTSIRKSISGVDSPRHDKKNKRRQQNIFRSMLQNVRRPNCCVRPPPSSVLE</sequence>
<evidence type="ECO:0000313" key="5">
    <source>
        <dbReference type="Proteomes" id="UP000265200"/>
    </source>
</evidence>
<evidence type="ECO:0000256" key="2">
    <source>
        <dbReference type="SAM" id="MobiDB-lite"/>
    </source>
</evidence>
<feature type="domain" description="G protein-regulated inducer of neurite outgrowth C-terminal" evidence="3">
    <location>
        <begin position="564"/>
        <end position="689"/>
    </location>
</feature>
<dbReference type="InterPro" id="IPR026646">
    <property type="entry name" value="GPRIN2-like/GPRIN3"/>
</dbReference>
<feature type="compositionally biased region" description="Polar residues" evidence="2">
    <location>
        <begin position="177"/>
        <end position="195"/>
    </location>
</feature>
<feature type="region of interest" description="Disordered" evidence="2">
    <location>
        <begin position="221"/>
        <end position="279"/>
    </location>
</feature>
<evidence type="ECO:0000256" key="1">
    <source>
        <dbReference type="ARBA" id="ARBA00002358"/>
    </source>
</evidence>
<feature type="compositionally biased region" description="Basic and acidic residues" evidence="2">
    <location>
        <begin position="164"/>
        <end position="176"/>
    </location>
</feature>
<name>A0A3P9I9K2_ORYLA</name>
<dbReference type="InterPro" id="IPR032745">
    <property type="entry name" value="GRIN_C"/>
</dbReference>
<reference evidence="4 5" key="2">
    <citation type="submission" date="2017-04" db="EMBL/GenBank/DDBJ databases">
        <title>CpG methylation of centromeres and impact of large insertions on vertebrate speciation.</title>
        <authorList>
            <person name="Ichikawa K."/>
            <person name="Yoshimura J."/>
            <person name="Morishita S."/>
        </authorList>
    </citation>
    <scope>NUCLEOTIDE SEQUENCE</scope>
    <source>
        <strain evidence="4 5">HSOK</strain>
    </source>
</reference>
<comment type="function">
    <text evidence="1">May be involved in neurite outgrowth.</text>
</comment>
<dbReference type="PANTHER" id="PTHR15718">
    <property type="entry name" value="G PROTEIN-REGULATED INDUCER OF NEURITE OUTGROWTH C-TERMINAL DOMAIN-CONTAINING PROTEIN"/>
    <property type="match status" value="1"/>
</dbReference>
<protein>
    <submittedName>
        <fullName evidence="4">Si:dkeyp-123h10.2</fullName>
    </submittedName>
</protein>
<dbReference type="Pfam" id="PF15235">
    <property type="entry name" value="GRIN_C"/>
    <property type="match status" value="1"/>
</dbReference>
<dbReference type="Ensembl" id="ENSORLT00015034426.1">
    <property type="protein sequence ID" value="ENSORLP00015016732.1"/>
    <property type="gene ID" value="ENSORLG00015017718.1"/>
</dbReference>
<organism evidence="4 5">
    <name type="scientific">Oryzias latipes</name>
    <name type="common">Japanese rice fish</name>
    <name type="synonym">Japanese killifish</name>
    <dbReference type="NCBI Taxonomy" id="8090"/>
    <lineage>
        <taxon>Eukaryota</taxon>
        <taxon>Metazoa</taxon>
        <taxon>Chordata</taxon>
        <taxon>Craniata</taxon>
        <taxon>Vertebrata</taxon>
        <taxon>Euteleostomi</taxon>
        <taxon>Actinopterygii</taxon>
        <taxon>Neopterygii</taxon>
        <taxon>Teleostei</taxon>
        <taxon>Neoteleostei</taxon>
        <taxon>Acanthomorphata</taxon>
        <taxon>Ovalentaria</taxon>
        <taxon>Atherinomorphae</taxon>
        <taxon>Beloniformes</taxon>
        <taxon>Adrianichthyidae</taxon>
        <taxon>Oryziinae</taxon>
        <taxon>Oryzias</taxon>
    </lineage>
</organism>
<accession>A0A3P9I9K2</accession>
<feature type="region of interest" description="Disordered" evidence="2">
    <location>
        <begin position="159"/>
        <end position="195"/>
    </location>
</feature>
<reference key="1">
    <citation type="journal article" date="2007" name="Nature">
        <title>The medaka draft genome and insights into vertebrate genome evolution.</title>
        <authorList>
            <person name="Kasahara M."/>
            <person name="Naruse K."/>
            <person name="Sasaki S."/>
            <person name="Nakatani Y."/>
            <person name="Qu W."/>
            <person name="Ahsan B."/>
            <person name="Yamada T."/>
            <person name="Nagayasu Y."/>
            <person name="Doi K."/>
            <person name="Kasai Y."/>
            <person name="Jindo T."/>
            <person name="Kobayashi D."/>
            <person name="Shimada A."/>
            <person name="Toyoda A."/>
            <person name="Kuroki Y."/>
            <person name="Fujiyama A."/>
            <person name="Sasaki T."/>
            <person name="Shimizu A."/>
            <person name="Asakawa S."/>
            <person name="Shimizu N."/>
            <person name="Hashimoto S."/>
            <person name="Yang J."/>
            <person name="Lee Y."/>
            <person name="Matsushima K."/>
            <person name="Sugano S."/>
            <person name="Sakaizumi M."/>
            <person name="Narita T."/>
            <person name="Ohishi K."/>
            <person name="Haga S."/>
            <person name="Ohta F."/>
            <person name="Nomoto H."/>
            <person name="Nogata K."/>
            <person name="Morishita T."/>
            <person name="Endo T."/>
            <person name="Shin-I T."/>
            <person name="Takeda H."/>
            <person name="Morishita S."/>
            <person name="Kohara Y."/>
        </authorList>
    </citation>
    <scope>NUCLEOTIDE SEQUENCE [LARGE SCALE GENOMIC DNA]</scope>
    <source>
        <strain>Hd-rR</strain>
    </source>
</reference>
<feature type="compositionally biased region" description="Polar residues" evidence="2">
    <location>
        <begin position="246"/>
        <end position="277"/>
    </location>
</feature>
<feature type="compositionally biased region" description="Polar residues" evidence="2">
    <location>
        <begin position="519"/>
        <end position="543"/>
    </location>
</feature>
<dbReference type="AlphaFoldDB" id="A0A3P9I9K2"/>
<reference evidence="4" key="4">
    <citation type="submission" date="2025-09" db="UniProtKB">
        <authorList>
            <consortium name="Ensembl"/>
        </authorList>
    </citation>
    <scope>IDENTIFICATION</scope>
    <source>
        <strain evidence="4">HSOK</strain>
    </source>
</reference>
<feature type="region of interest" description="Disordered" evidence="2">
    <location>
        <begin position="506"/>
        <end position="598"/>
    </location>
</feature>
<dbReference type="PANTHER" id="PTHR15718:SF6">
    <property type="entry name" value="G PROTEIN-REGULATED INDUCER OF NEURITE OUTGROWTH 3"/>
    <property type="match status" value="1"/>
</dbReference>
<evidence type="ECO:0000259" key="3">
    <source>
        <dbReference type="Pfam" id="PF15235"/>
    </source>
</evidence>
<proteinExistence type="predicted"/>
<dbReference type="Proteomes" id="UP000265200">
    <property type="component" value="Chromosome 1"/>
</dbReference>
<reference evidence="4" key="3">
    <citation type="submission" date="2025-08" db="UniProtKB">
        <authorList>
            <consortium name="Ensembl"/>
        </authorList>
    </citation>
    <scope>IDENTIFICATION</scope>
    <source>
        <strain evidence="4">HSOK</strain>
    </source>
</reference>
<evidence type="ECO:0000313" key="4">
    <source>
        <dbReference type="Ensembl" id="ENSORLP00015016732.1"/>
    </source>
</evidence>